<dbReference type="AlphaFoldDB" id="A0A103RKL2"/>
<evidence type="ECO:0000313" key="1">
    <source>
        <dbReference type="EMBL" id="KVG69521.1"/>
    </source>
</evidence>
<evidence type="ECO:0000313" key="2">
    <source>
        <dbReference type="Proteomes" id="UP000064029"/>
    </source>
</evidence>
<comment type="caution">
    <text evidence="1">The sequence shown here is derived from an EMBL/GenBank/DDBJ whole genome shotgun (WGS) entry which is preliminary data.</text>
</comment>
<dbReference type="RefSeq" id="WP_059750675.1">
    <property type="nucleotide sequence ID" value="NZ_CP013416.1"/>
</dbReference>
<reference evidence="1 2" key="1">
    <citation type="submission" date="2015-11" db="EMBL/GenBank/DDBJ databases">
        <title>Expanding the genomic diversity of Burkholderia species for the development of highly accurate diagnostics.</title>
        <authorList>
            <person name="Sahl J."/>
            <person name="Keim P."/>
            <person name="Wagner D."/>
        </authorList>
    </citation>
    <scope>NUCLEOTIDE SEQUENCE [LARGE SCALE GENOMIC DNA]</scope>
    <source>
        <strain evidence="1 2">MSMB2036</strain>
    </source>
</reference>
<accession>A0A103RKL2</accession>
<dbReference type="Proteomes" id="UP000064029">
    <property type="component" value="Unassembled WGS sequence"/>
</dbReference>
<gene>
    <name evidence="1" type="ORF">WJ33_22485</name>
</gene>
<sequence>MTADEQRAMVRSILREAMAILRDDKPFDPLNTIFGRIIDKSPHARSEGQRYLYATRVSPSTTIIFSTFDDPDDYSDDRSKVKIVPTGLILRLSPMLADMLHKEIESLLQLDNYWIDSDGRRNYENEIPGRHPQTPNLQSFRYRSKDIPGSKFPINVTLFYANPLDGSFPPMLAEITIRRAYKILTPEERKQRRLEERQAKRQKYGEMNLCTGMLCPETGLWQGYTKTSSPNNLVIRKGQRFPMVRTLTHQEEHEQRRPSELVAGQWMWLKEESEHPIWWMIDPESEASAAT</sequence>
<protein>
    <submittedName>
        <fullName evidence="1">Uncharacterized protein</fullName>
    </submittedName>
</protein>
<dbReference type="EMBL" id="LOXM01000097">
    <property type="protein sequence ID" value="KVG69521.1"/>
    <property type="molecule type" value="Genomic_DNA"/>
</dbReference>
<organism evidence="1 2">
    <name type="scientific">Burkholderia ubonensis</name>
    <dbReference type="NCBI Taxonomy" id="101571"/>
    <lineage>
        <taxon>Bacteria</taxon>
        <taxon>Pseudomonadati</taxon>
        <taxon>Pseudomonadota</taxon>
        <taxon>Betaproteobacteria</taxon>
        <taxon>Burkholderiales</taxon>
        <taxon>Burkholderiaceae</taxon>
        <taxon>Burkholderia</taxon>
        <taxon>Burkholderia cepacia complex</taxon>
    </lineage>
</organism>
<proteinExistence type="predicted"/>
<name>A0A103RKL2_9BURK</name>